<protein>
    <submittedName>
        <fullName evidence="2">Helix-turn-helix domain-containing protein</fullName>
    </submittedName>
</protein>
<dbReference type="Gene3D" id="1.10.10.10">
    <property type="entry name" value="Winged helix-like DNA-binding domain superfamily/Winged helix DNA-binding domain"/>
    <property type="match status" value="1"/>
</dbReference>
<evidence type="ECO:0000313" key="2">
    <source>
        <dbReference type="EMBL" id="OUP56536.1"/>
    </source>
</evidence>
<reference evidence="3" key="1">
    <citation type="submission" date="2017-04" db="EMBL/GenBank/DDBJ databases">
        <title>Function of individual gut microbiota members based on whole genome sequencing of pure cultures obtained from chicken caecum.</title>
        <authorList>
            <person name="Medvecky M."/>
            <person name="Cejkova D."/>
            <person name="Polansky O."/>
            <person name="Karasova D."/>
            <person name="Kubasova T."/>
            <person name="Cizek A."/>
            <person name="Rychlik I."/>
        </authorList>
    </citation>
    <scope>NUCLEOTIDE SEQUENCE [LARGE SCALE GENOMIC DNA]</scope>
    <source>
        <strain evidence="3">An179</strain>
    </source>
</reference>
<dbReference type="RefSeq" id="WP_071428878.1">
    <property type="nucleotide sequence ID" value="NZ_NFKL01000018.1"/>
</dbReference>
<name>A0A1Y4LIJ3_9FIRM</name>
<comment type="caution">
    <text evidence="2">The sequence shown here is derived from an EMBL/GenBank/DDBJ whole genome shotgun (WGS) entry which is preliminary data.</text>
</comment>
<feature type="compositionally biased region" description="Polar residues" evidence="1">
    <location>
        <begin position="133"/>
        <end position="144"/>
    </location>
</feature>
<sequence>MAKFEYMQRAFSSELKPRARLVLQVLVLHCNKEGECFPSIKTIAAKCGYGVSTVKRALDELVKAGYIVKQARFDERKNGGQTSNLYTLCSDLPCPDEPENAPVSEDDASDESPAVQPESASADACNTPDPTPGEQSATLPTADSYSFADGFETKIGRQNCRPIRMWTGGQSIFIPP</sequence>
<feature type="compositionally biased region" description="Acidic residues" evidence="1">
    <location>
        <begin position="94"/>
        <end position="110"/>
    </location>
</feature>
<dbReference type="SUPFAM" id="SSF46785">
    <property type="entry name" value="Winged helix' DNA-binding domain"/>
    <property type="match status" value="1"/>
</dbReference>
<accession>A0A1Y4LIJ3</accession>
<dbReference type="InterPro" id="IPR036388">
    <property type="entry name" value="WH-like_DNA-bd_sf"/>
</dbReference>
<dbReference type="Proteomes" id="UP000195326">
    <property type="component" value="Unassembled WGS sequence"/>
</dbReference>
<dbReference type="AlphaFoldDB" id="A0A1Y4LIJ3"/>
<proteinExistence type="predicted"/>
<evidence type="ECO:0000313" key="3">
    <source>
        <dbReference type="Proteomes" id="UP000195326"/>
    </source>
</evidence>
<dbReference type="EMBL" id="NFKL01000018">
    <property type="protein sequence ID" value="OUP56536.1"/>
    <property type="molecule type" value="Genomic_DNA"/>
</dbReference>
<gene>
    <name evidence="2" type="ORF">B5F15_12480</name>
</gene>
<organism evidence="2 3">
    <name type="scientific">Butyricicoccus pullicaecorum</name>
    <dbReference type="NCBI Taxonomy" id="501571"/>
    <lineage>
        <taxon>Bacteria</taxon>
        <taxon>Bacillati</taxon>
        <taxon>Bacillota</taxon>
        <taxon>Clostridia</taxon>
        <taxon>Eubacteriales</taxon>
        <taxon>Butyricicoccaceae</taxon>
        <taxon>Butyricicoccus</taxon>
    </lineage>
</organism>
<feature type="region of interest" description="Disordered" evidence="1">
    <location>
        <begin position="91"/>
        <end position="144"/>
    </location>
</feature>
<evidence type="ECO:0000256" key="1">
    <source>
        <dbReference type="SAM" id="MobiDB-lite"/>
    </source>
</evidence>
<dbReference type="InterPro" id="IPR036390">
    <property type="entry name" value="WH_DNA-bd_sf"/>
</dbReference>
<dbReference type="Pfam" id="PF13730">
    <property type="entry name" value="HTH_36"/>
    <property type="match status" value="1"/>
</dbReference>